<accession>A0A0B1SAF8</accession>
<dbReference type="OrthoDB" id="10253954at2759"/>
<reference evidence="2 3" key="1">
    <citation type="submission" date="2014-03" db="EMBL/GenBank/DDBJ databases">
        <title>Draft genome of the hookworm Oesophagostomum dentatum.</title>
        <authorList>
            <person name="Mitreva M."/>
        </authorList>
    </citation>
    <scope>NUCLEOTIDE SEQUENCE [LARGE SCALE GENOMIC DNA]</scope>
    <source>
        <strain evidence="2 3">OD-Hann</strain>
    </source>
</reference>
<feature type="region of interest" description="Disordered" evidence="1">
    <location>
        <begin position="1"/>
        <end position="59"/>
    </location>
</feature>
<evidence type="ECO:0000313" key="3">
    <source>
        <dbReference type="Proteomes" id="UP000053660"/>
    </source>
</evidence>
<dbReference type="Proteomes" id="UP000053660">
    <property type="component" value="Unassembled WGS sequence"/>
</dbReference>
<evidence type="ECO:0000313" key="2">
    <source>
        <dbReference type="EMBL" id="KHJ80886.1"/>
    </source>
</evidence>
<organism evidence="2 3">
    <name type="scientific">Oesophagostomum dentatum</name>
    <name type="common">Nodular worm</name>
    <dbReference type="NCBI Taxonomy" id="61180"/>
    <lineage>
        <taxon>Eukaryota</taxon>
        <taxon>Metazoa</taxon>
        <taxon>Ecdysozoa</taxon>
        <taxon>Nematoda</taxon>
        <taxon>Chromadorea</taxon>
        <taxon>Rhabditida</taxon>
        <taxon>Rhabditina</taxon>
        <taxon>Rhabditomorpha</taxon>
        <taxon>Strongyloidea</taxon>
        <taxon>Strongylidae</taxon>
        <taxon>Oesophagostomum</taxon>
    </lineage>
</organism>
<proteinExistence type="predicted"/>
<feature type="non-terminal residue" evidence="2">
    <location>
        <position position="1"/>
    </location>
</feature>
<keyword evidence="3" id="KW-1185">Reference proteome</keyword>
<feature type="compositionally biased region" description="Low complexity" evidence="1">
    <location>
        <begin position="46"/>
        <end position="59"/>
    </location>
</feature>
<name>A0A0B1SAF8_OESDE</name>
<dbReference type="AlphaFoldDB" id="A0A0B1SAF8"/>
<protein>
    <submittedName>
        <fullName evidence="2">Uncharacterized protein</fullName>
    </submittedName>
</protein>
<sequence>PSPAAAPVGQRKTPPRPPAAAPAAPAAAPSKTPPRPPPPKKEEPQQQEPAEQPARQVPQVAKRAAAGMQMVRKWVQRALDMGVDALRGEYRSLARYTAPNMTVEAFKANQEFGRNR</sequence>
<gene>
    <name evidence="2" type="ORF">OESDEN_19434</name>
</gene>
<dbReference type="EMBL" id="KN597450">
    <property type="protein sequence ID" value="KHJ80886.1"/>
    <property type="molecule type" value="Genomic_DNA"/>
</dbReference>
<feature type="compositionally biased region" description="Low complexity" evidence="1">
    <location>
        <begin position="21"/>
        <end position="30"/>
    </location>
</feature>
<evidence type="ECO:0000256" key="1">
    <source>
        <dbReference type="SAM" id="MobiDB-lite"/>
    </source>
</evidence>